<keyword evidence="3" id="KW-0808">Transferase</keyword>
<dbReference type="PANTHER" id="PTHR43156:SF2">
    <property type="entry name" value="STAGE II SPORULATION PROTEIN E"/>
    <property type="match status" value="1"/>
</dbReference>
<dbReference type="InterPro" id="IPR003018">
    <property type="entry name" value="GAF"/>
</dbReference>
<dbReference type="PANTHER" id="PTHR43156">
    <property type="entry name" value="STAGE II SPORULATION PROTEIN E-RELATED"/>
    <property type="match status" value="1"/>
</dbReference>
<keyword evidence="2" id="KW-0597">Phosphoprotein</keyword>
<dbReference type="EMBL" id="AP023439">
    <property type="protein sequence ID" value="BCL18583.1"/>
    <property type="molecule type" value="Genomic_DNA"/>
</dbReference>
<dbReference type="GO" id="GO:0046872">
    <property type="term" value="F:metal ion binding"/>
    <property type="evidence" value="ECO:0007669"/>
    <property type="project" value="UniProtKB-KW"/>
</dbReference>
<dbReference type="SMART" id="SM00331">
    <property type="entry name" value="PP2C_SIG"/>
    <property type="match status" value="1"/>
</dbReference>
<dbReference type="GO" id="GO:0016301">
    <property type="term" value="F:kinase activity"/>
    <property type="evidence" value="ECO:0007669"/>
    <property type="project" value="UniProtKB-KW"/>
</dbReference>
<keyword evidence="6" id="KW-0418">Kinase</keyword>
<dbReference type="InterPro" id="IPR035965">
    <property type="entry name" value="PAS-like_dom_sf"/>
</dbReference>
<dbReference type="GO" id="GO:0004722">
    <property type="term" value="F:protein serine/threonine phosphatase activity"/>
    <property type="evidence" value="ECO:0007669"/>
    <property type="project" value="UniProtKB-EC"/>
</dbReference>
<evidence type="ECO:0000256" key="13">
    <source>
        <dbReference type="ARBA" id="ARBA00056274"/>
    </source>
</evidence>
<dbReference type="SUPFAM" id="SSF81606">
    <property type="entry name" value="PP2C-like"/>
    <property type="match status" value="1"/>
</dbReference>
<dbReference type="Gene3D" id="3.30.565.10">
    <property type="entry name" value="Histidine kinase-like ATPase, C-terminal domain"/>
    <property type="match status" value="1"/>
</dbReference>
<evidence type="ECO:0000256" key="8">
    <source>
        <dbReference type="ARBA" id="ARBA00022840"/>
    </source>
</evidence>
<evidence type="ECO:0000256" key="3">
    <source>
        <dbReference type="ARBA" id="ARBA00022679"/>
    </source>
</evidence>
<proteinExistence type="predicted"/>
<dbReference type="InterPro" id="IPR001932">
    <property type="entry name" value="PPM-type_phosphatase-like_dom"/>
</dbReference>
<keyword evidence="7" id="KW-0378">Hydrolase</keyword>
<dbReference type="SUPFAM" id="SSF55874">
    <property type="entry name" value="ATPase domain of HSP90 chaperone/DNA topoisomerase II/histidine kinase"/>
    <property type="match status" value="1"/>
</dbReference>
<dbReference type="EC" id="3.1.3.16" evidence="1"/>
<dbReference type="InterPro" id="IPR000014">
    <property type="entry name" value="PAS"/>
</dbReference>
<dbReference type="KEGG" id="stui:GCM10017668_04260"/>
<dbReference type="SUPFAM" id="SSF55785">
    <property type="entry name" value="PYP-like sensor domain (PAS domain)"/>
    <property type="match status" value="1"/>
</dbReference>
<evidence type="ECO:0000256" key="10">
    <source>
        <dbReference type="ARBA" id="ARBA00022912"/>
    </source>
</evidence>
<evidence type="ECO:0000256" key="15">
    <source>
        <dbReference type="ARBA" id="ARBA00081350"/>
    </source>
</evidence>
<organism evidence="17 18">
    <name type="scientific">Streptomyces tuirus</name>
    <dbReference type="NCBI Taxonomy" id="68278"/>
    <lineage>
        <taxon>Bacteria</taxon>
        <taxon>Bacillati</taxon>
        <taxon>Actinomycetota</taxon>
        <taxon>Actinomycetes</taxon>
        <taxon>Kitasatosporales</taxon>
        <taxon>Streptomycetaceae</taxon>
        <taxon>Streptomyces</taxon>
    </lineage>
</organism>
<evidence type="ECO:0000256" key="12">
    <source>
        <dbReference type="ARBA" id="ARBA00047761"/>
    </source>
</evidence>
<keyword evidence="10" id="KW-0904">Protein phosphatase</keyword>
<comment type="catalytic activity">
    <reaction evidence="12">
        <text>O-phospho-L-seryl-[protein] + H2O = L-seryl-[protein] + phosphate</text>
        <dbReference type="Rhea" id="RHEA:20629"/>
        <dbReference type="Rhea" id="RHEA-COMP:9863"/>
        <dbReference type="Rhea" id="RHEA-COMP:11604"/>
        <dbReference type="ChEBI" id="CHEBI:15377"/>
        <dbReference type="ChEBI" id="CHEBI:29999"/>
        <dbReference type="ChEBI" id="CHEBI:43474"/>
        <dbReference type="ChEBI" id="CHEBI:83421"/>
        <dbReference type="EC" id="3.1.3.16"/>
    </reaction>
</comment>
<keyword evidence="8" id="KW-0067">ATP-binding</keyword>
<dbReference type="InterPro" id="IPR036457">
    <property type="entry name" value="PPM-type-like_dom_sf"/>
</dbReference>
<evidence type="ECO:0000313" key="18">
    <source>
        <dbReference type="Proteomes" id="UP000516373"/>
    </source>
</evidence>
<evidence type="ECO:0000313" key="17">
    <source>
        <dbReference type="EMBL" id="BCL18583.1"/>
    </source>
</evidence>
<dbReference type="InterPro" id="IPR003594">
    <property type="entry name" value="HATPase_dom"/>
</dbReference>
<dbReference type="Pfam" id="PF13185">
    <property type="entry name" value="GAF_2"/>
    <property type="match status" value="1"/>
</dbReference>
<dbReference type="InterPro" id="IPR000700">
    <property type="entry name" value="PAS-assoc_C"/>
</dbReference>
<dbReference type="Pfam" id="PF07228">
    <property type="entry name" value="SpoIIE"/>
    <property type="match status" value="1"/>
</dbReference>
<evidence type="ECO:0000256" key="1">
    <source>
        <dbReference type="ARBA" id="ARBA00013081"/>
    </source>
</evidence>
<dbReference type="InterPro" id="IPR052016">
    <property type="entry name" value="Bact_Sigma-Reg"/>
</dbReference>
<dbReference type="Pfam" id="PF08447">
    <property type="entry name" value="PAS_3"/>
    <property type="match status" value="1"/>
</dbReference>
<dbReference type="Gene3D" id="3.30.450.40">
    <property type="match status" value="2"/>
</dbReference>
<dbReference type="FunFam" id="3.60.40.10:FF:000005">
    <property type="entry name" value="Serine/threonine protein phosphatase"/>
    <property type="match status" value="1"/>
</dbReference>
<name>A0A7G1N694_9ACTN</name>
<dbReference type="Gene3D" id="2.10.70.100">
    <property type="match status" value="1"/>
</dbReference>
<dbReference type="Pfam" id="PF13581">
    <property type="entry name" value="HATPase_c_2"/>
    <property type="match status" value="1"/>
</dbReference>
<dbReference type="SUPFAM" id="SSF55781">
    <property type="entry name" value="GAF domain-like"/>
    <property type="match status" value="2"/>
</dbReference>
<keyword evidence="11" id="KW-0464">Manganese</keyword>
<dbReference type="RefSeq" id="WP_190896361.1">
    <property type="nucleotide sequence ID" value="NZ_AP023439.1"/>
</dbReference>
<evidence type="ECO:0000256" key="7">
    <source>
        <dbReference type="ARBA" id="ARBA00022801"/>
    </source>
</evidence>
<evidence type="ECO:0000256" key="5">
    <source>
        <dbReference type="ARBA" id="ARBA00022741"/>
    </source>
</evidence>
<keyword evidence="9" id="KW-0460">Magnesium</keyword>
<evidence type="ECO:0000256" key="14">
    <source>
        <dbReference type="ARBA" id="ARBA00075117"/>
    </source>
</evidence>
<dbReference type="Gene3D" id="3.60.40.10">
    <property type="entry name" value="PPM-type phosphatase domain"/>
    <property type="match status" value="1"/>
</dbReference>
<dbReference type="Gene3D" id="3.30.450.20">
    <property type="entry name" value="PAS domain"/>
    <property type="match status" value="1"/>
</dbReference>
<dbReference type="AlphaFoldDB" id="A0A7G1N694"/>
<dbReference type="GO" id="GO:0005524">
    <property type="term" value="F:ATP binding"/>
    <property type="evidence" value="ECO:0007669"/>
    <property type="project" value="UniProtKB-KW"/>
</dbReference>
<dbReference type="Proteomes" id="UP000516373">
    <property type="component" value="Chromosome"/>
</dbReference>
<evidence type="ECO:0000259" key="16">
    <source>
        <dbReference type="PROSITE" id="PS50113"/>
    </source>
</evidence>
<evidence type="ECO:0000256" key="11">
    <source>
        <dbReference type="ARBA" id="ARBA00023211"/>
    </source>
</evidence>
<protein>
    <recommendedName>
        <fullName evidence="1">protein-serine/threonine phosphatase</fullName>
        <ecNumber evidence="1">3.1.3.16</ecNumber>
    </recommendedName>
    <alternativeName>
        <fullName evidence="15">Protein-serine/threonine phosphatase</fullName>
    </alternativeName>
    <alternativeName>
        <fullName evidence="14">Serine/threonine-protein kinase</fullName>
    </alternativeName>
</protein>
<comment type="function">
    <text evidence="13">Primarily acts as an independent SigF regulator that is sensitive to the osmosensory signal, mediating the cross talk of PknD with the SigF regulon. Possesses both phosphatase and kinase activities. The kinase domain functions as a classic anti-sigma factor-like kinase to phosphorylate the anti-anti-sigma factor domain at the canonical regulatory site, and the phosphatase domain antagonizes this activity.</text>
</comment>
<dbReference type="PROSITE" id="PS50113">
    <property type="entry name" value="PAC"/>
    <property type="match status" value="1"/>
</dbReference>
<sequence length="815" mass="86701">MANVVSQGAQESGTRTLRAEGALKAIAVDHESPERLRRVLEQALVFAGAALAAVYAPGEDGELLCLIESAGVPRTLYGLRDSYPRAGRSPAAEAHRRGQPVSLGPAELAGHAQARRVPSGDFSLTALPVQGDGGCLLAVTERPGGFGADDLRCLELIADAVAFTAPAAPAEAGELPPGAFSLAMDTGRVRVGDDLLDLFGLDPGDFDGRVETLLSLTVPEDLPSLMSVVEADHMSIGDRELEFRVLQPTGPPKWLRLRGRLLPGGEGRPARLVGTVVDVSTLRSDVTDVARVQRLAAALATAVTVRDVGRAVVAALRRPLRADRIALAELESDRLVVTVLDPPEPEAWPELWRSEWRTEWPDAPVRAMPTLAAALREGRARIWPAGSPLERALAEVGPGGLAVLPLPAGNRMAGACLIGWDTPHDFGTDERALLTACAGLAGQALVRARAFDAEHELVGMLQRQLLPRSLPRLPGAVAVARYLPSTAGLELGGDWYDVIPLPDNHVALVIGDVQGHSAGAATLMGQMRTALRAYAVEGHPPDVVVAHANRLLMDMESDLFATCCYVDVDLEEGAAWCVRAGHLPPVLRYPEGTTDIAEAEGGPPLGVVARADFPMSPLRLPPGTVIALATDGLVETPDSDIDEGMEHLAERLAEATPTDMGLVADALLGDARRSDDVALLLLRYDGMALRPLRESWTVWRVPQAVGHARRFARRTLRSWGVTVDYDAALLVVSELVTNALVHTDGKVRMDLTLVNNRLRIAIADASPRSPVRPTSIGWEATGGRGILLVEALSATWGTLPVSGGKQVWAEMILGR</sequence>
<evidence type="ECO:0000256" key="6">
    <source>
        <dbReference type="ARBA" id="ARBA00022777"/>
    </source>
</evidence>
<dbReference type="InterPro" id="IPR029016">
    <property type="entry name" value="GAF-like_dom_sf"/>
</dbReference>
<keyword evidence="5" id="KW-0547">Nucleotide-binding</keyword>
<dbReference type="CDD" id="cd16936">
    <property type="entry name" value="HATPase_RsbW-like"/>
    <property type="match status" value="1"/>
</dbReference>
<dbReference type="SMART" id="SM00065">
    <property type="entry name" value="GAF"/>
    <property type="match status" value="1"/>
</dbReference>
<reference evidence="17 18" key="1">
    <citation type="journal article" date="2014" name="Int. J. Syst. Evol. Microbiol.">
        <title>Complete genome sequence of Corynebacterium casei LMG S-19264T (=DSM 44701T), isolated from a smear-ripened cheese.</title>
        <authorList>
            <consortium name="US DOE Joint Genome Institute (JGI-PGF)"/>
            <person name="Walter F."/>
            <person name="Albersmeier A."/>
            <person name="Kalinowski J."/>
            <person name="Ruckert C."/>
        </authorList>
    </citation>
    <scope>NUCLEOTIDE SEQUENCE [LARGE SCALE GENOMIC DNA]</scope>
    <source>
        <strain evidence="17 18">JCM 4255</strain>
    </source>
</reference>
<accession>A0A7G1N694</accession>
<dbReference type="CDD" id="cd00130">
    <property type="entry name" value="PAS"/>
    <property type="match status" value="1"/>
</dbReference>
<gene>
    <name evidence="17" type="ORF">GCM10017668_04260</name>
</gene>
<evidence type="ECO:0000256" key="2">
    <source>
        <dbReference type="ARBA" id="ARBA00022553"/>
    </source>
</evidence>
<feature type="domain" description="PAC" evidence="16">
    <location>
        <begin position="239"/>
        <end position="291"/>
    </location>
</feature>
<dbReference type="InterPro" id="IPR036890">
    <property type="entry name" value="HATPase_C_sf"/>
</dbReference>
<keyword evidence="4" id="KW-0479">Metal-binding</keyword>
<dbReference type="InterPro" id="IPR013655">
    <property type="entry name" value="PAS_fold_3"/>
</dbReference>
<evidence type="ECO:0000256" key="9">
    <source>
        <dbReference type="ARBA" id="ARBA00022842"/>
    </source>
</evidence>
<evidence type="ECO:0000256" key="4">
    <source>
        <dbReference type="ARBA" id="ARBA00022723"/>
    </source>
</evidence>